<reference evidence="2 3" key="1">
    <citation type="submission" date="2016-11" db="EMBL/GenBank/DDBJ databases">
        <title>The macronuclear genome of Stentor coeruleus: a giant cell with tiny introns.</title>
        <authorList>
            <person name="Slabodnick M."/>
            <person name="Ruby J.G."/>
            <person name="Reiff S.B."/>
            <person name="Swart E.C."/>
            <person name="Gosai S."/>
            <person name="Prabakaran S."/>
            <person name="Witkowska E."/>
            <person name="Larue G.E."/>
            <person name="Fisher S."/>
            <person name="Freeman R.M."/>
            <person name="Gunawardena J."/>
            <person name="Chu W."/>
            <person name="Stover N.A."/>
            <person name="Gregory B.D."/>
            <person name="Nowacki M."/>
            <person name="Derisi J."/>
            <person name="Roy S.W."/>
            <person name="Marshall W.F."/>
            <person name="Sood P."/>
        </authorList>
    </citation>
    <scope>NUCLEOTIDE SEQUENCE [LARGE SCALE GENOMIC DNA]</scope>
    <source>
        <strain evidence="2">WM001</strain>
    </source>
</reference>
<dbReference type="OrthoDB" id="311766at2759"/>
<feature type="domain" description="VPS9" evidence="1">
    <location>
        <begin position="234"/>
        <end position="378"/>
    </location>
</feature>
<proteinExistence type="predicted"/>
<dbReference type="GO" id="GO:0030139">
    <property type="term" value="C:endocytic vesicle"/>
    <property type="evidence" value="ECO:0007669"/>
    <property type="project" value="TreeGrafter"/>
</dbReference>
<organism evidence="2 3">
    <name type="scientific">Stentor coeruleus</name>
    <dbReference type="NCBI Taxonomy" id="5963"/>
    <lineage>
        <taxon>Eukaryota</taxon>
        <taxon>Sar</taxon>
        <taxon>Alveolata</taxon>
        <taxon>Ciliophora</taxon>
        <taxon>Postciliodesmatophora</taxon>
        <taxon>Heterotrichea</taxon>
        <taxon>Heterotrichida</taxon>
        <taxon>Stentoridae</taxon>
        <taxon>Stentor</taxon>
    </lineage>
</organism>
<sequence>MFPYFQKEVQEVSILAIHDIFSISSSSSNFHIIEKTHSTATAVYQENYSLKSMITCCIPGSLLSSSITSAKLEILSDDRSKLVILQFLSGDPLIVSSFITDFSNRLNSYIQCPTDNSYFFSKSFRSESNAYITHQRKASQNLPSVPSIDIHKIIASGEYKYNTRIIEIIDSLQENISDKIFNIIDTHVDSIYKDIQLHFPLMTATSHYCKSIIEKFIYTKLYPSILAFYIKNCENVDNKFQARKSKLANFQDHELLSILQVSEKYLLRENTCPYIDARKVLGKFSRLKTPLDKVNCLIATVACMKSCVVEYWKGNTEIQAMDDELPILMFLLLTCELPTPSAELEILRLYVADRLENEKRIIVNFQSATSYLAIYFAY</sequence>
<dbReference type="Gene3D" id="1.20.1050.80">
    <property type="entry name" value="VPS9 domain"/>
    <property type="match status" value="1"/>
</dbReference>
<dbReference type="InterPro" id="IPR037191">
    <property type="entry name" value="VPS9_dom_sf"/>
</dbReference>
<dbReference type="GO" id="GO:0005085">
    <property type="term" value="F:guanyl-nucleotide exchange factor activity"/>
    <property type="evidence" value="ECO:0007669"/>
    <property type="project" value="InterPro"/>
</dbReference>
<comment type="caution">
    <text evidence="2">The sequence shown here is derived from an EMBL/GenBank/DDBJ whole genome shotgun (WGS) entry which is preliminary data.</text>
</comment>
<dbReference type="PANTHER" id="PTHR23101">
    <property type="entry name" value="RAB GDP/GTP EXCHANGE FACTOR"/>
    <property type="match status" value="1"/>
</dbReference>
<dbReference type="PROSITE" id="PS51205">
    <property type="entry name" value="VPS9"/>
    <property type="match status" value="1"/>
</dbReference>
<dbReference type="GO" id="GO:0031267">
    <property type="term" value="F:small GTPase binding"/>
    <property type="evidence" value="ECO:0007669"/>
    <property type="project" value="TreeGrafter"/>
</dbReference>
<dbReference type="Pfam" id="PF02204">
    <property type="entry name" value="VPS9"/>
    <property type="match status" value="1"/>
</dbReference>
<evidence type="ECO:0000313" key="2">
    <source>
        <dbReference type="EMBL" id="OMJ84235.1"/>
    </source>
</evidence>
<protein>
    <recommendedName>
        <fullName evidence="1">VPS9 domain-containing protein</fullName>
    </recommendedName>
</protein>
<dbReference type="EMBL" id="MPUH01000275">
    <property type="protein sequence ID" value="OMJ84235.1"/>
    <property type="molecule type" value="Genomic_DNA"/>
</dbReference>
<dbReference type="Proteomes" id="UP000187209">
    <property type="component" value="Unassembled WGS sequence"/>
</dbReference>
<evidence type="ECO:0000313" key="3">
    <source>
        <dbReference type="Proteomes" id="UP000187209"/>
    </source>
</evidence>
<evidence type="ECO:0000259" key="1">
    <source>
        <dbReference type="PROSITE" id="PS51205"/>
    </source>
</evidence>
<gene>
    <name evidence="2" type="ORF">SteCoe_14651</name>
</gene>
<dbReference type="AlphaFoldDB" id="A0A1R2C5L3"/>
<dbReference type="PANTHER" id="PTHR23101:SF25">
    <property type="entry name" value="GTPASE-ACTIVATING PROTEIN AND VPS9 DOMAIN-CONTAINING PROTEIN 1"/>
    <property type="match status" value="1"/>
</dbReference>
<keyword evidence="3" id="KW-1185">Reference proteome</keyword>
<dbReference type="SUPFAM" id="SSF109993">
    <property type="entry name" value="VPS9 domain"/>
    <property type="match status" value="1"/>
</dbReference>
<dbReference type="GO" id="GO:0005829">
    <property type="term" value="C:cytosol"/>
    <property type="evidence" value="ECO:0007669"/>
    <property type="project" value="TreeGrafter"/>
</dbReference>
<accession>A0A1R2C5L3</accession>
<name>A0A1R2C5L3_9CILI</name>
<dbReference type="InterPro" id="IPR045046">
    <property type="entry name" value="Vps9-like"/>
</dbReference>
<dbReference type="GO" id="GO:0016192">
    <property type="term" value="P:vesicle-mediated transport"/>
    <property type="evidence" value="ECO:0007669"/>
    <property type="project" value="InterPro"/>
</dbReference>
<dbReference type="InterPro" id="IPR003123">
    <property type="entry name" value="VPS9"/>
</dbReference>